<keyword evidence="6" id="KW-1133">Transmembrane helix</keyword>
<dbReference type="GO" id="GO:0015937">
    <property type="term" value="P:coenzyme A biosynthetic process"/>
    <property type="evidence" value="ECO:0007669"/>
    <property type="project" value="InterPro"/>
</dbReference>
<dbReference type="InterPro" id="IPR001977">
    <property type="entry name" value="Depp_CoAkinase"/>
</dbReference>
<dbReference type="Proteomes" id="UP000219338">
    <property type="component" value="Unassembled WGS sequence"/>
</dbReference>
<feature type="transmembrane region" description="Helical" evidence="6">
    <location>
        <begin position="728"/>
        <end position="749"/>
    </location>
</feature>
<evidence type="ECO:0000256" key="4">
    <source>
        <dbReference type="ARBA" id="ARBA00022840"/>
    </source>
</evidence>
<dbReference type="InterPro" id="IPR027417">
    <property type="entry name" value="P-loop_NTPase"/>
</dbReference>
<dbReference type="Pfam" id="PF01121">
    <property type="entry name" value="CoaE"/>
    <property type="match status" value="1"/>
</dbReference>
<evidence type="ECO:0000313" key="8">
    <source>
        <dbReference type="EMBL" id="SJL10493.1"/>
    </source>
</evidence>
<feature type="domain" description="Protein kinase" evidence="7">
    <location>
        <begin position="325"/>
        <end position="619"/>
    </location>
</feature>
<organism evidence="8 9">
    <name type="scientific">Armillaria ostoyae</name>
    <name type="common">Armillaria root rot fungus</name>
    <dbReference type="NCBI Taxonomy" id="47428"/>
    <lineage>
        <taxon>Eukaryota</taxon>
        <taxon>Fungi</taxon>
        <taxon>Dikarya</taxon>
        <taxon>Basidiomycota</taxon>
        <taxon>Agaricomycotina</taxon>
        <taxon>Agaricomycetes</taxon>
        <taxon>Agaricomycetidae</taxon>
        <taxon>Agaricales</taxon>
        <taxon>Marasmiineae</taxon>
        <taxon>Physalacriaceae</taxon>
        <taxon>Armillaria</taxon>
    </lineage>
</organism>
<sequence length="763" mass="85197">MMETPDCVSDPDFQGDLSLIVAYWNTFGEDDSSEIQSITSIVARSPQNSTTPRTDDIQDDEPDGGSNLGTTSDIPDPNDHICALLESLTGNGDGKNIIDIGGMLIRAKELVQILQKGRSEIFCDVALMHELTILAEKIERAQVRYRGFRNYSKLLAFEMDILEDVHCIRQRFLTRIGRNELATDTASIATTVTFASVSDTGSASTRATTFNEGFDNIHERSDDSGSDSGEESNYSPSLEQSRLVFGPMATMLHDFLDSNKPWRDICDIADDDPTLAINFLQQECDSTVSDLDGTYRSRCLKSLLLLAKTYGILPMSLSCPAARRHAGDHAVWGGGFADIWKGRMNGAPICFKVLRFFTDNGFEKREQIIRNFCSEALLWRNLKHPNILPFFGVRRDLFAPSFCLISPWMKNGNIMSFLERNPCHNRLQSITEIARGMAYLHSLNPPIVHGDIRGANILVTDDFHCCLCDFGLALAVESQAPGSSSLSRLSGSLRWLPPELMAIRLFDQRYVTARDVYSYGCTVIEVRVIWVVGLTGGIATGKSTVSALLRDKGVPIVDADIIARKVVEPGTTGLKQIIKYFGEEVLSPDGSLDRKKLGSVIFNDESKRKRLNAILHPAIRRMMVWEVVKHWFCGRKYCVLDVPLLIEGPIWKWVAQVAVVYCPEEIQLERLMQRDGSTREDASARLSSQLPISDKVKYADVVIDNSSTRENLEGQVTAFVQELEKAVGWTWVLSWLVPPYGILSAAWILTRRAISRKTKTKTN</sequence>
<dbReference type="PANTHER" id="PTHR10695">
    <property type="entry name" value="DEPHOSPHO-COA KINASE-RELATED"/>
    <property type="match status" value="1"/>
</dbReference>
<dbReference type="PANTHER" id="PTHR10695:SF46">
    <property type="entry name" value="BIFUNCTIONAL COENZYME A SYNTHASE-RELATED"/>
    <property type="match status" value="1"/>
</dbReference>
<dbReference type="InterPro" id="IPR011009">
    <property type="entry name" value="Kinase-like_dom_sf"/>
</dbReference>
<dbReference type="GO" id="GO:0004672">
    <property type="term" value="F:protein kinase activity"/>
    <property type="evidence" value="ECO:0007669"/>
    <property type="project" value="InterPro"/>
</dbReference>
<evidence type="ECO:0000259" key="7">
    <source>
        <dbReference type="PROSITE" id="PS50011"/>
    </source>
</evidence>
<evidence type="ECO:0000256" key="5">
    <source>
        <dbReference type="SAM" id="MobiDB-lite"/>
    </source>
</evidence>
<dbReference type="GO" id="GO:0004140">
    <property type="term" value="F:dephospho-CoA kinase activity"/>
    <property type="evidence" value="ECO:0007669"/>
    <property type="project" value="InterPro"/>
</dbReference>
<protein>
    <recommendedName>
        <fullName evidence="7">Protein kinase domain-containing protein</fullName>
    </recommendedName>
</protein>
<dbReference type="Gene3D" id="1.10.510.10">
    <property type="entry name" value="Transferase(Phosphotransferase) domain 1"/>
    <property type="match status" value="1"/>
</dbReference>
<comment type="similarity">
    <text evidence="1">Belongs to the protein kinase superfamily. TKL Ser/Thr protein kinase family. ROCO subfamily.</text>
</comment>
<dbReference type="PROSITE" id="PS51219">
    <property type="entry name" value="DPCK"/>
    <property type="match status" value="1"/>
</dbReference>
<accession>A0A284RP07</accession>
<dbReference type="InterPro" id="IPR001245">
    <property type="entry name" value="Ser-Thr/Tyr_kinase_cat_dom"/>
</dbReference>
<evidence type="ECO:0000256" key="3">
    <source>
        <dbReference type="ARBA" id="ARBA00022741"/>
    </source>
</evidence>
<feature type="region of interest" description="Disordered" evidence="5">
    <location>
        <begin position="41"/>
        <end position="75"/>
    </location>
</feature>
<comment type="similarity">
    <text evidence="2">Belongs to the CoaE family.</text>
</comment>
<keyword evidence="6" id="KW-0812">Transmembrane</keyword>
<dbReference type="HAMAP" id="MF_00376">
    <property type="entry name" value="Dephospho_CoA_kinase"/>
    <property type="match status" value="1"/>
</dbReference>
<keyword evidence="6" id="KW-0472">Membrane</keyword>
<feature type="region of interest" description="Disordered" evidence="5">
    <location>
        <begin position="214"/>
        <end position="236"/>
    </location>
</feature>
<dbReference type="EMBL" id="FUEG01000012">
    <property type="protein sequence ID" value="SJL10493.1"/>
    <property type="molecule type" value="Genomic_DNA"/>
</dbReference>
<keyword evidence="4" id="KW-0067">ATP-binding</keyword>
<dbReference type="Gene3D" id="3.40.50.300">
    <property type="entry name" value="P-loop containing nucleotide triphosphate hydrolases"/>
    <property type="match status" value="1"/>
</dbReference>
<dbReference type="STRING" id="47428.A0A284RP07"/>
<dbReference type="PROSITE" id="PS00109">
    <property type="entry name" value="PROTEIN_KINASE_TYR"/>
    <property type="match status" value="1"/>
</dbReference>
<dbReference type="InterPro" id="IPR008266">
    <property type="entry name" value="Tyr_kinase_AS"/>
</dbReference>
<dbReference type="GO" id="GO:0005524">
    <property type="term" value="F:ATP binding"/>
    <property type="evidence" value="ECO:0007669"/>
    <property type="project" value="UniProtKB-KW"/>
</dbReference>
<evidence type="ECO:0000313" key="9">
    <source>
        <dbReference type="Proteomes" id="UP000219338"/>
    </source>
</evidence>
<dbReference type="SUPFAM" id="SSF56112">
    <property type="entry name" value="Protein kinase-like (PK-like)"/>
    <property type="match status" value="1"/>
</dbReference>
<evidence type="ECO:0000256" key="6">
    <source>
        <dbReference type="SAM" id="Phobius"/>
    </source>
</evidence>
<feature type="compositionally biased region" description="Polar residues" evidence="5">
    <location>
        <begin position="41"/>
        <end position="52"/>
    </location>
</feature>
<dbReference type="InterPro" id="IPR000719">
    <property type="entry name" value="Prot_kinase_dom"/>
</dbReference>
<dbReference type="FunFam" id="3.40.50.300:FF:000485">
    <property type="entry name" value="Dephospho-CoA kinase CAB5"/>
    <property type="match status" value="1"/>
</dbReference>
<evidence type="ECO:0000256" key="2">
    <source>
        <dbReference type="ARBA" id="ARBA00009018"/>
    </source>
</evidence>
<keyword evidence="3" id="KW-0547">Nucleotide-binding</keyword>
<dbReference type="NCBIfam" id="TIGR00152">
    <property type="entry name" value="dephospho-CoA kinase"/>
    <property type="match status" value="1"/>
</dbReference>
<keyword evidence="9" id="KW-1185">Reference proteome</keyword>
<dbReference type="CDD" id="cd02022">
    <property type="entry name" value="DPCK"/>
    <property type="match status" value="1"/>
</dbReference>
<dbReference type="OrthoDB" id="346907at2759"/>
<dbReference type="PROSITE" id="PS50011">
    <property type="entry name" value="PROTEIN_KINASE_DOM"/>
    <property type="match status" value="1"/>
</dbReference>
<reference evidence="9" key="1">
    <citation type="journal article" date="2017" name="Nat. Ecol. Evol.">
        <title>Genome expansion and lineage-specific genetic innovations in the forest pathogenic fungi Armillaria.</title>
        <authorList>
            <person name="Sipos G."/>
            <person name="Prasanna A.N."/>
            <person name="Walter M.C."/>
            <person name="O'Connor E."/>
            <person name="Balint B."/>
            <person name="Krizsan K."/>
            <person name="Kiss B."/>
            <person name="Hess J."/>
            <person name="Varga T."/>
            <person name="Slot J."/>
            <person name="Riley R."/>
            <person name="Boka B."/>
            <person name="Rigling D."/>
            <person name="Barry K."/>
            <person name="Lee J."/>
            <person name="Mihaltcheva S."/>
            <person name="LaButti K."/>
            <person name="Lipzen A."/>
            <person name="Waldron R."/>
            <person name="Moloney N.M."/>
            <person name="Sperisen C."/>
            <person name="Kredics L."/>
            <person name="Vagvoelgyi C."/>
            <person name="Patrignani A."/>
            <person name="Fitzpatrick D."/>
            <person name="Nagy I."/>
            <person name="Doyle S."/>
            <person name="Anderson J.B."/>
            <person name="Grigoriev I.V."/>
            <person name="Gueldener U."/>
            <person name="Muensterkoetter M."/>
            <person name="Nagy L.G."/>
        </authorList>
    </citation>
    <scope>NUCLEOTIDE SEQUENCE [LARGE SCALE GENOMIC DNA]</scope>
    <source>
        <strain evidence="9">C18/9</strain>
    </source>
</reference>
<dbReference type="Pfam" id="PF07714">
    <property type="entry name" value="PK_Tyr_Ser-Thr"/>
    <property type="match status" value="1"/>
</dbReference>
<dbReference type="GO" id="GO:0005737">
    <property type="term" value="C:cytoplasm"/>
    <property type="evidence" value="ECO:0007669"/>
    <property type="project" value="UniProtKB-ARBA"/>
</dbReference>
<gene>
    <name evidence="8" type="ORF">ARMOST_13879</name>
</gene>
<name>A0A284RP07_ARMOS</name>
<dbReference type="SUPFAM" id="SSF52540">
    <property type="entry name" value="P-loop containing nucleoside triphosphate hydrolases"/>
    <property type="match status" value="1"/>
</dbReference>
<evidence type="ECO:0000256" key="1">
    <source>
        <dbReference type="ARBA" id="ARBA00008171"/>
    </source>
</evidence>
<dbReference type="AlphaFoldDB" id="A0A284RP07"/>
<proteinExistence type="inferred from homology"/>